<dbReference type="Gene3D" id="3.40.390.10">
    <property type="entry name" value="Collagenase (Catalytic Domain)"/>
    <property type="match status" value="1"/>
</dbReference>
<evidence type="ECO:0000256" key="5">
    <source>
        <dbReference type="ARBA" id="ARBA00022723"/>
    </source>
</evidence>
<comment type="cofactor">
    <cofactor evidence="1">
        <name>Zn(2+)</name>
        <dbReference type="ChEBI" id="CHEBI:29105"/>
    </cofactor>
</comment>
<dbReference type="InterPro" id="IPR024079">
    <property type="entry name" value="MetalloPept_cat_dom_sf"/>
</dbReference>
<evidence type="ECO:0000313" key="12">
    <source>
        <dbReference type="Proteomes" id="UP000515160"/>
    </source>
</evidence>
<dbReference type="AlphaFoldDB" id="A0A6P8Z9T8"/>
<sequence>MTRMMSRRNQNLLLVLTVCWTYILALPTDNAKTPLRDDFTTDYAKRIIQQSKVAEMKGMLDTSIAPCDDFYGYACGNWHRHNPAQFFHNIMTDTFQLISKGFDRRLHRLLQSGQMKSPLEEKVQVFYQTCAQVNSDDVQYKHALRNVYLEYGELPVLAGEQWNASKFDLWRTIAQVQHKYRKSIILDVKVMRDIKNNSVNQFYLLPTENNKVANSKILNIFEDASLAEKLQRYFGLNTQLAKQTAKQINQFERDRVAGISASEDSFEDSITLFTVSELDEIYRSFLNVTEFLGIVLGVDNVPDNIYVYGSDYLRNTMKLLQETQTSTLANYVLWQIIEEYLIDSPPEELNRWCAAKVRKYFAKLVDHMIYERYRTAESEDAVHNMWGEIRNVFRQHLSGDKLDWISNKTRQGAIEKLDRMQLLINAYDKEDFETYYSNVSMDQHNYVANIQQVLTAQSGWKMDVTDITGYTPAYDIMSNVITIPVALLQPHYLWDSKYPQALKYATLGYLLAHEMIHGFDNDNDASLWDMRSHYEFEERRKCFMAQYQKYKYGGINLPLTVDQTENIADNAGIKLAYIAYQRWLNEQPMEIVQKETFSGLELNSRQLFFLGFAQLWCDDVQSMFKSTVAMTDNHAPSMYRVIGSLSNFQEFSWVFNCSQQAPMDPEFKCAIY</sequence>
<evidence type="ECO:0000256" key="3">
    <source>
        <dbReference type="ARBA" id="ARBA00007357"/>
    </source>
</evidence>
<organism evidence="12 13">
    <name type="scientific">Drosophila albomicans</name>
    <name type="common">Fruit fly</name>
    <dbReference type="NCBI Taxonomy" id="7291"/>
    <lineage>
        <taxon>Eukaryota</taxon>
        <taxon>Metazoa</taxon>
        <taxon>Ecdysozoa</taxon>
        <taxon>Arthropoda</taxon>
        <taxon>Hexapoda</taxon>
        <taxon>Insecta</taxon>
        <taxon>Pterygota</taxon>
        <taxon>Neoptera</taxon>
        <taxon>Endopterygota</taxon>
        <taxon>Diptera</taxon>
        <taxon>Brachycera</taxon>
        <taxon>Muscomorpha</taxon>
        <taxon>Ephydroidea</taxon>
        <taxon>Drosophilidae</taxon>
        <taxon>Drosophila</taxon>
    </lineage>
</organism>
<evidence type="ECO:0000256" key="8">
    <source>
        <dbReference type="ARBA" id="ARBA00023049"/>
    </source>
</evidence>
<dbReference type="GO" id="GO:0005886">
    <property type="term" value="C:plasma membrane"/>
    <property type="evidence" value="ECO:0007669"/>
    <property type="project" value="UniProtKB-SubCell"/>
</dbReference>
<proteinExistence type="inferred from homology"/>
<protein>
    <submittedName>
        <fullName evidence="13">Neprilysin-4</fullName>
    </submittedName>
</protein>
<dbReference type="Pfam" id="PF05649">
    <property type="entry name" value="Peptidase_M13_N"/>
    <property type="match status" value="1"/>
</dbReference>
<feature type="chain" id="PRO_5028071529" evidence="9">
    <location>
        <begin position="26"/>
        <end position="672"/>
    </location>
</feature>
<keyword evidence="6" id="KW-0378">Hydrolase</keyword>
<evidence type="ECO:0000256" key="1">
    <source>
        <dbReference type="ARBA" id="ARBA00001947"/>
    </source>
</evidence>
<keyword evidence="5" id="KW-0479">Metal-binding</keyword>
<evidence type="ECO:0000256" key="6">
    <source>
        <dbReference type="ARBA" id="ARBA00022801"/>
    </source>
</evidence>
<evidence type="ECO:0000256" key="2">
    <source>
        <dbReference type="ARBA" id="ARBA00004401"/>
    </source>
</evidence>
<dbReference type="OrthoDB" id="6475849at2759"/>
<evidence type="ECO:0000259" key="11">
    <source>
        <dbReference type="Pfam" id="PF05649"/>
    </source>
</evidence>
<evidence type="ECO:0000256" key="9">
    <source>
        <dbReference type="SAM" id="SignalP"/>
    </source>
</evidence>
<name>A0A6P8Z9T8_DROAB</name>
<comment type="subcellular location">
    <subcellularLocation>
        <location evidence="2">Cell membrane</location>
        <topology evidence="2">Single-pass type II membrane protein</topology>
    </subcellularLocation>
</comment>
<accession>A0A6P8Z9T8</accession>
<dbReference type="InterPro" id="IPR008753">
    <property type="entry name" value="Peptidase_M13_N"/>
</dbReference>
<keyword evidence="7" id="KW-0862">Zinc</keyword>
<dbReference type="PANTHER" id="PTHR11733">
    <property type="entry name" value="ZINC METALLOPROTEASE FAMILY M13 NEPRILYSIN-RELATED"/>
    <property type="match status" value="1"/>
</dbReference>
<evidence type="ECO:0000313" key="13">
    <source>
        <dbReference type="RefSeq" id="XP_034113137.1"/>
    </source>
</evidence>
<keyword evidence="9" id="KW-0732">Signal</keyword>
<dbReference type="SUPFAM" id="SSF55486">
    <property type="entry name" value="Metalloproteases ('zincins'), catalytic domain"/>
    <property type="match status" value="1"/>
</dbReference>
<comment type="similarity">
    <text evidence="3">Belongs to the peptidase M13 family.</text>
</comment>
<dbReference type="GO" id="GO:0016485">
    <property type="term" value="P:protein processing"/>
    <property type="evidence" value="ECO:0007669"/>
    <property type="project" value="TreeGrafter"/>
</dbReference>
<reference evidence="13" key="1">
    <citation type="submission" date="2025-08" db="UniProtKB">
        <authorList>
            <consortium name="RefSeq"/>
        </authorList>
    </citation>
    <scope>IDENTIFICATION</scope>
    <source>
        <strain evidence="13">15112-1751.03</strain>
        <tissue evidence="13">Whole Adult</tissue>
    </source>
</reference>
<evidence type="ECO:0000256" key="7">
    <source>
        <dbReference type="ARBA" id="ARBA00022833"/>
    </source>
</evidence>
<keyword evidence="8" id="KW-0482">Metalloprotease</keyword>
<dbReference type="Gene3D" id="1.10.1380.10">
    <property type="entry name" value="Neutral endopeptidase , domain2"/>
    <property type="match status" value="1"/>
</dbReference>
<feature type="signal peptide" evidence="9">
    <location>
        <begin position="1"/>
        <end position="25"/>
    </location>
</feature>
<dbReference type="PRINTS" id="PR00786">
    <property type="entry name" value="NEPRILYSIN"/>
</dbReference>
<keyword evidence="4" id="KW-0645">Protease</keyword>
<evidence type="ECO:0000256" key="4">
    <source>
        <dbReference type="ARBA" id="ARBA00022670"/>
    </source>
</evidence>
<dbReference type="InterPro" id="IPR000718">
    <property type="entry name" value="Peptidase_M13"/>
</dbReference>
<dbReference type="GO" id="GO:0046872">
    <property type="term" value="F:metal ion binding"/>
    <property type="evidence" value="ECO:0007669"/>
    <property type="project" value="UniProtKB-KW"/>
</dbReference>
<dbReference type="CDD" id="cd08662">
    <property type="entry name" value="M13"/>
    <property type="match status" value="1"/>
</dbReference>
<feature type="domain" description="Peptidase M13 N-terminal" evidence="11">
    <location>
        <begin position="66"/>
        <end position="425"/>
    </location>
</feature>
<dbReference type="InterPro" id="IPR042089">
    <property type="entry name" value="Peptidase_M13_dom_2"/>
</dbReference>
<dbReference type="RefSeq" id="XP_034113137.1">
    <property type="nucleotide sequence ID" value="XM_034257246.2"/>
</dbReference>
<evidence type="ECO:0000259" key="10">
    <source>
        <dbReference type="Pfam" id="PF01431"/>
    </source>
</evidence>
<keyword evidence="12" id="KW-1185">Reference proteome</keyword>
<dbReference type="Pfam" id="PF01431">
    <property type="entry name" value="Peptidase_M13"/>
    <property type="match status" value="1"/>
</dbReference>
<dbReference type="Proteomes" id="UP000515160">
    <property type="component" value="Chromosome 2R"/>
</dbReference>
<dbReference type="PROSITE" id="PS51885">
    <property type="entry name" value="NEPRILYSIN"/>
    <property type="match status" value="1"/>
</dbReference>
<gene>
    <name evidence="13" type="primary">LOC117573821</name>
</gene>
<dbReference type="PANTHER" id="PTHR11733:SF238">
    <property type="entry name" value="FI07649P-RELATED"/>
    <property type="match status" value="1"/>
</dbReference>
<dbReference type="GeneID" id="117573821"/>
<dbReference type="GO" id="GO:0004222">
    <property type="term" value="F:metalloendopeptidase activity"/>
    <property type="evidence" value="ECO:0007669"/>
    <property type="project" value="InterPro"/>
</dbReference>
<dbReference type="InterPro" id="IPR018497">
    <property type="entry name" value="Peptidase_M13_C"/>
</dbReference>
<feature type="domain" description="Peptidase M13 C-terminal" evidence="10">
    <location>
        <begin position="474"/>
        <end position="670"/>
    </location>
</feature>